<name>A0A852ZR43_9ACTN</name>
<dbReference type="GO" id="GO:0005829">
    <property type="term" value="C:cytosol"/>
    <property type="evidence" value="ECO:0007669"/>
    <property type="project" value="TreeGrafter"/>
</dbReference>
<dbReference type="PANTHER" id="PTHR23429">
    <property type="entry name" value="GLUCOSE-6-PHOSPHATE 1-DEHYDROGENASE G6PD"/>
    <property type="match status" value="1"/>
</dbReference>
<comment type="caution">
    <text evidence="6">Lacks conserved residue(s) required for the propagation of feature annotation.</text>
</comment>
<feature type="binding site" evidence="6">
    <location>
        <begin position="83"/>
        <end position="84"/>
    </location>
    <ligand>
        <name>NADP(+)</name>
        <dbReference type="ChEBI" id="CHEBI:58349"/>
    </ligand>
</feature>
<keyword evidence="3 6" id="KW-0521">NADP</keyword>
<feature type="domain" description="Glucose-6-phosphate dehydrogenase NAD-binding" evidence="7">
    <location>
        <begin position="6"/>
        <end position="173"/>
    </location>
</feature>
<dbReference type="GO" id="GO:0050661">
    <property type="term" value="F:NADP binding"/>
    <property type="evidence" value="ECO:0007669"/>
    <property type="project" value="UniProtKB-UniRule"/>
</dbReference>
<keyword evidence="10" id="KW-1185">Reference proteome</keyword>
<comment type="pathway">
    <text evidence="1 6">Carbohydrate degradation; pentose phosphate pathway; D-ribulose 5-phosphate from D-glucose 6-phosphate (oxidative stage): step 1/3.</text>
</comment>
<accession>A0A852ZR43</accession>
<keyword evidence="5 6" id="KW-0119">Carbohydrate metabolism</keyword>
<dbReference type="RefSeq" id="WP_179813689.1">
    <property type="nucleotide sequence ID" value="NZ_JACBZD010000001.1"/>
</dbReference>
<reference evidence="9 10" key="1">
    <citation type="submission" date="2020-07" db="EMBL/GenBank/DDBJ databases">
        <title>Sequencing the genomes of 1000 actinobacteria strains.</title>
        <authorList>
            <person name="Klenk H.-P."/>
        </authorList>
    </citation>
    <scope>NUCLEOTIDE SEQUENCE [LARGE SCALE GENOMIC DNA]</scope>
    <source>
        <strain evidence="9 10">DSM 42178</strain>
    </source>
</reference>
<dbReference type="InterPro" id="IPR022674">
    <property type="entry name" value="G6P_DH_NAD-bd"/>
</dbReference>
<dbReference type="PRINTS" id="PR00079">
    <property type="entry name" value="G6PDHDRGNASE"/>
</dbReference>
<evidence type="ECO:0000313" key="9">
    <source>
        <dbReference type="EMBL" id="NYI04849.1"/>
    </source>
</evidence>
<dbReference type="NCBIfam" id="NF009492">
    <property type="entry name" value="PRK12853.1-3"/>
    <property type="match status" value="1"/>
</dbReference>
<dbReference type="NCBIfam" id="TIGR00871">
    <property type="entry name" value="zwf"/>
    <property type="match status" value="1"/>
</dbReference>
<gene>
    <name evidence="6" type="primary">zwf</name>
    <name evidence="9" type="ORF">FHU37_001792</name>
</gene>
<dbReference type="HAMAP" id="MF_00966">
    <property type="entry name" value="G6PD"/>
    <property type="match status" value="1"/>
</dbReference>
<feature type="binding site" evidence="6">
    <location>
        <position position="202"/>
    </location>
    <ligand>
        <name>substrate</name>
    </ligand>
</feature>
<dbReference type="AlphaFoldDB" id="A0A852ZR43"/>
<feature type="binding site" evidence="6">
    <location>
        <position position="168"/>
    </location>
    <ligand>
        <name>substrate</name>
    </ligand>
</feature>
<feature type="binding site" evidence="6">
    <location>
        <position position="326"/>
    </location>
    <ligand>
        <name>substrate</name>
    </ligand>
</feature>
<feature type="binding site" evidence="6">
    <location>
        <position position="134"/>
    </location>
    <ligand>
        <name>NADP(+)</name>
        <dbReference type="ChEBI" id="CHEBI:58349"/>
    </ligand>
</feature>
<feature type="binding site" evidence="6">
    <location>
        <position position="221"/>
    </location>
    <ligand>
        <name>substrate</name>
    </ligand>
</feature>
<dbReference type="Gene3D" id="3.30.360.10">
    <property type="entry name" value="Dihydrodipicolinate Reductase, domain 2"/>
    <property type="match status" value="1"/>
</dbReference>
<dbReference type="SUPFAM" id="SSF55347">
    <property type="entry name" value="Glyceraldehyde-3-phosphate dehydrogenase-like, C-terminal domain"/>
    <property type="match status" value="1"/>
</dbReference>
<keyword evidence="2 6" id="KW-0313">Glucose metabolism</keyword>
<proteinExistence type="inferred from homology"/>
<organism evidence="9 10">
    <name type="scientific">Allostreptomyces psammosilenae</name>
    <dbReference type="NCBI Taxonomy" id="1892865"/>
    <lineage>
        <taxon>Bacteria</taxon>
        <taxon>Bacillati</taxon>
        <taxon>Actinomycetota</taxon>
        <taxon>Actinomycetes</taxon>
        <taxon>Kitasatosporales</taxon>
        <taxon>Streptomycetaceae</taxon>
        <taxon>Allostreptomyces</taxon>
    </lineage>
</organism>
<feature type="binding site" evidence="6">
    <location>
        <position position="42"/>
    </location>
    <ligand>
        <name>NADP(+)</name>
        <dbReference type="ChEBI" id="CHEBI:58349"/>
    </ligand>
</feature>
<dbReference type="EMBL" id="JACBZD010000001">
    <property type="protein sequence ID" value="NYI04849.1"/>
    <property type="molecule type" value="Genomic_DNA"/>
</dbReference>
<evidence type="ECO:0000259" key="7">
    <source>
        <dbReference type="Pfam" id="PF00479"/>
    </source>
</evidence>
<dbReference type="EC" id="1.1.1.49" evidence="6"/>
<dbReference type="Pfam" id="PF02781">
    <property type="entry name" value="G6PD_C"/>
    <property type="match status" value="1"/>
</dbReference>
<evidence type="ECO:0000256" key="6">
    <source>
        <dbReference type="HAMAP-Rule" id="MF_00966"/>
    </source>
</evidence>
<comment type="caution">
    <text evidence="9">The sequence shown here is derived from an EMBL/GenBank/DDBJ whole genome shotgun (WGS) entry which is preliminary data.</text>
</comment>
<dbReference type="GO" id="GO:0004345">
    <property type="term" value="F:glucose-6-phosphate dehydrogenase activity"/>
    <property type="evidence" value="ECO:0007669"/>
    <property type="project" value="UniProtKB-UniRule"/>
</dbReference>
<feature type="binding site" evidence="6">
    <location>
        <position position="164"/>
    </location>
    <ligand>
        <name>substrate</name>
    </ligand>
</feature>
<dbReference type="InterPro" id="IPR022675">
    <property type="entry name" value="G6P_DH_C"/>
</dbReference>
<feature type="domain" description="Glucose-6-phosphate dehydrogenase C-terminal" evidence="8">
    <location>
        <begin position="177"/>
        <end position="454"/>
    </location>
</feature>
<feature type="active site" description="Proton acceptor" evidence="6">
    <location>
        <position position="226"/>
    </location>
</feature>
<dbReference type="UniPathway" id="UPA00115">
    <property type="reaction ID" value="UER00408"/>
</dbReference>
<dbReference type="PIRSF" id="PIRSF000110">
    <property type="entry name" value="G6PD"/>
    <property type="match status" value="1"/>
</dbReference>
<dbReference type="InterPro" id="IPR036291">
    <property type="entry name" value="NAD(P)-bd_dom_sf"/>
</dbReference>
<comment type="catalytic activity">
    <reaction evidence="6">
        <text>D-glucose 6-phosphate + NADP(+) = 6-phospho-D-glucono-1,5-lactone + NADPH + H(+)</text>
        <dbReference type="Rhea" id="RHEA:15841"/>
        <dbReference type="ChEBI" id="CHEBI:15378"/>
        <dbReference type="ChEBI" id="CHEBI:57783"/>
        <dbReference type="ChEBI" id="CHEBI:57955"/>
        <dbReference type="ChEBI" id="CHEBI:58349"/>
        <dbReference type="ChEBI" id="CHEBI:61548"/>
        <dbReference type="EC" id="1.1.1.49"/>
    </reaction>
</comment>
<evidence type="ECO:0000256" key="1">
    <source>
        <dbReference type="ARBA" id="ARBA00004937"/>
    </source>
</evidence>
<evidence type="ECO:0000256" key="2">
    <source>
        <dbReference type="ARBA" id="ARBA00022526"/>
    </source>
</evidence>
<dbReference type="GO" id="GO:0006006">
    <property type="term" value="P:glucose metabolic process"/>
    <property type="evidence" value="ECO:0007669"/>
    <property type="project" value="UniProtKB-KW"/>
</dbReference>
<comment type="function">
    <text evidence="6">Catalyzes the oxidation of glucose 6-phosphate to 6-phosphogluconolactone.</text>
</comment>
<keyword evidence="4 6" id="KW-0560">Oxidoreductase</keyword>
<sequence length="456" mass="49951">MTTLTVFGAGGDLAARYLFPALADLLAAGRLPGDFRLRGADRRDWDDDSFRHHVRAAVAGHPPGGARDTAAELARRADYAVTDVTDAAAVAEALKNLDGPLVVYLALPARLFEPCVRALRGAGLPPDSRVVVEKPFGVSRESARTLNALLSDTVPETQVFRIDHFLAKQTVQNVLGLRLANRVFESVWNAQNVERVEIAWEETLALEGRAGYYDRSGALRDMLQNHLLQLLCLVAMEPPRTLGERDLRDRKVDVLRSIQPTDPEAAGRHSVRARYTAGTVDGQRVPDYTGEVGVDPANRTETFAEITVHVDNWRWAGVPFRLRSGKAFGRPRKEIAVHFRPVPHLAFDQPHQAVPNVLRLTLNPDTITLDVNLNGSGDPFDLDPAALRADLAPQELPAYARLLLDVLSGDPSLFIRGDEAEEAWRVVEPVLEAWARDRVPLLTYPAGSTGPAPAAG</sequence>
<dbReference type="InterPro" id="IPR001282">
    <property type="entry name" value="G6P_DH"/>
</dbReference>
<dbReference type="SUPFAM" id="SSF51735">
    <property type="entry name" value="NAD(P)-binding Rossmann-fold domains"/>
    <property type="match status" value="1"/>
</dbReference>
<dbReference type="PANTHER" id="PTHR23429:SF0">
    <property type="entry name" value="GLUCOSE-6-PHOSPHATE 1-DEHYDROGENASE"/>
    <property type="match status" value="1"/>
</dbReference>
<dbReference type="GO" id="GO:0009051">
    <property type="term" value="P:pentose-phosphate shunt, oxidative branch"/>
    <property type="evidence" value="ECO:0007669"/>
    <property type="project" value="TreeGrafter"/>
</dbReference>
<dbReference type="Gene3D" id="3.40.50.720">
    <property type="entry name" value="NAD(P)-binding Rossmann-like Domain"/>
    <property type="match status" value="1"/>
</dbReference>
<dbReference type="Pfam" id="PF00479">
    <property type="entry name" value="G6PD_N"/>
    <property type="match status" value="1"/>
</dbReference>
<comment type="similarity">
    <text evidence="6">Belongs to the glucose-6-phosphate dehydrogenase family.</text>
</comment>
<protein>
    <recommendedName>
        <fullName evidence="6">Glucose-6-phosphate 1-dehydrogenase</fullName>
        <shortName evidence="6">G6PD</shortName>
        <ecNumber evidence="6">1.1.1.49</ecNumber>
    </recommendedName>
</protein>
<dbReference type="Proteomes" id="UP000567795">
    <property type="component" value="Unassembled WGS sequence"/>
</dbReference>
<evidence type="ECO:0000259" key="8">
    <source>
        <dbReference type="Pfam" id="PF02781"/>
    </source>
</evidence>
<evidence type="ECO:0000256" key="3">
    <source>
        <dbReference type="ARBA" id="ARBA00022857"/>
    </source>
</evidence>
<evidence type="ECO:0000256" key="5">
    <source>
        <dbReference type="ARBA" id="ARBA00023277"/>
    </source>
</evidence>
<evidence type="ECO:0000313" key="10">
    <source>
        <dbReference type="Proteomes" id="UP000567795"/>
    </source>
</evidence>
<evidence type="ECO:0000256" key="4">
    <source>
        <dbReference type="ARBA" id="ARBA00023002"/>
    </source>
</evidence>